<gene>
    <name evidence="5" type="ORF">METZ01_LOCUS23065</name>
</gene>
<keyword evidence="4" id="KW-0862">Zinc</keyword>
<evidence type="ECO:0000256" key="3">
    <source>
        <dbReference type="ARBA" id="ARBA00022801"/>
    </source>
</evidence>
<dbReference type="EMBL" id="UINC01001083">
    <property type="protein sequence ID" value="SUZ70211.1"/>
    <property type="molecule type" value="Genomic_DNA"/>
</dbReference>
<dbReference type="GO" id="GO:0009231">
    <property type="term" value="P:riboflavin biosynthetic process"/>
    <property type="evidence" value="ECO:0007669"/>
    <property type="project" value="TreeGrafter"/>
</dbReference>
<comment type="cofactor">
    <cofactor evidence="1">
        <name>Zn(2+)</name>
        <dbReference type="ChEBI" id="CHEBI:29105"/>
    </cofactor>
</comment>
<dbReference type="InterPro" id="IPR024087">
    <property type="entry name" value="Creatininase-like_sf"/>
</dbReference>
<evidence type="ECO:0000256" key="1">
    <source>
        <dbReference type="ARBA" id="ARBA00001947"/>
    </source>
</evidence>
<dbReference type="GO" id="GO:0016811">
    <property type="term" value="F:hydrolase activity, acting on carbon-nitrogen (but not peptide) bonds, in linear amides"/>
    <property type="evidence" value="ECO:0007669"/>
    <property type="project" value="TreeGrafter"/>
</dbReference>
<dbReference type="Pfam" id="PF02633">
    <property type="entry name" value="Creatininase"/>
    <property type="match status" value="1"/>
</dbReference>
<dbReference type="PANTHER" id="PTHR35005:SF1">
    <property type="entry name" value="2-AMINO-5-FORMYLAMINO-6-RIBOSYLAMINOPYRIMIDIN-4(3H)-ONE 5'-MONOPHOSPHATE DEFORMYLASE"/>
    <property type="match status" value="1"/>
</dbReference>
<accession>A0A381PT42</accession>
<protein>
    <recommendedName>
        <fullName evidence="6">Creatininase</fullName>
    </recommendedName>
</protein>
<dbReference type="SUPFAM" id="SSF102215">
    <property type="entry name" value="Creatininase"/>
    <property type="match status" value="1"/>
</dbReference>
<evidence type="ECO:0000313" key="5">
    <source>
        <dbReference type="EMBL" id="SUZ70211.1"/>
    </source>
</evidence>
<dbReference type="PANTHER" id="PTHR35005">
    <property type="entry name" value="3-DEHYDRO-SCYLLO-INOSOSE HYDROLASE"/>
    <property type="match status" value="1"/>
</dbReference>
<evidence type="ECO:0000256" key="4">
    <source>
        <dbReference type="ARBA" id="ARBA00022833"/>
    </source>
</evidence>
<dbReference type="Gene3D" id="3.40.50.10310">
    <property type="entry name" value="Creatininase"/>
    <property type="match status" value="1"/>
</dbReference>
<dbReference type="GO" id="GO:0046872">
    <property type="term" value="F:metal ion binding"/>
    <property type="evidence" value="ECO:0007669"/>
    <property type="project" value="UniProtKB-KW"/>
</dbReference>
<evidence type="ECO:0000256" key="2">
    <source>
        <dbReference type="ARBA" id="ARBA00022723"/>
    </source>
</evidence>
<keyword evidence="2" id="KW-0479">Metal-binding</keyword>
<keyword evidence="3" id="KW-0378">Hydrolase</keyword>
<name>A0A381PT42_9ZZZZ</name>
<proteinExistence type="predicted"/>
<dbReference type="AlphaFoldDB" id="A0A381PT42"/>
<dbReference type="InterPro" id="IPR003785">
    <property type="entry name" value="Creatininase/forma_Hydrolase"/>
</dbReference>
<sequence length="288" mass="32419">MKNCSFFCTLSFFLLFGCSVDQNNDDKLQNIFSVERPIDARHSFWIDELTWMEVRDFVGEKYITAIIPTGGIEQNGPFLTTGKHNVILEATCPMIAKKLGNALCAPIIKFVPEGNIEPPSGMMFFPGTISLRPETYEALLDDIGSSLRQSGFENIVYIGDSGGNQKGMSSVVSRLNQRWKGEGARAYFIGEYYNPGWEETEQFTKNTLGISETQEDGYHDDIWVTAMMMVIDPNQVRHQERLKANLASINGVSIKSVDQIVELGNRMIEFRSEYTVNAIKKAIIKNDL</sequence>
<evidence type="ECO:0008006" key="6">
    <source>
        <dbReference type="Google" id="ProtNLM"/>
    </source>
</evidence>
<dbReference type="PROSITE" id="PS51257">
    <property type="entry name" value="PROKAR_LIPOPROTEIN"/>
    <property type="match status" value="1"/>
</dbReference>
<reference evidence="5" key="1">
    <citation type="submission" date="2018-05" db="EMBL/GenBank/DDBJ databases">
        <authorList>
            <person name="Lanie J.A."/>
            <person name="Ng W.-L."/>
            <person name="Kazmierczak K.M."/>
            <person name="Andrzejewski T.M."/>
            <person name="Davidsen T.M."/>
            <person name="Wayne K.J."/>
            <person name="Tettelin H."/>
            <person name="Glass J.I."/>
            <person name="Rusch D."/>
            <person name="Podicherti R."/>
            <person name="Tsui H.-C.T."/>
            <person name="Winkler M.E."/>
        </authorList>
    </citation>
    <scope>NUCLEOTIDE SEQUENCE</scope>
</reference>
<organism evidence="5">
    <name type="scientific">marine metagenome</name>
    <dbReference type="NCBI Taxonomy" id="408172"/>
    <lineage>
        <taxon>unclassified sequences</taxon>
        <taxon>metagenomes</taxon>
        <taxon>ecological metagenomes</taxon>
    </lineage>
</organism>